<evidence type="ECO:0000313" key="2">
    <source>
        <dbReference type="Proteomes" id="UP000050920"/>
    </source>
</evidence>
<reference evidence="1 2" key="1">
    <citation type="journal article" date="2015" name="Genome Announc.">
        <title>Expanding the biotechnology potential of lactobacilli through comparative genomics of 213 strains and associated genera.</title>
        <authorList>
            <person name="Sun Z."/>
            <person name="Harris H.M."/>
            <person name="McCann A."/>
            <person name="Guo C."/>
            <person name="Argimon S."/>
            <person name="Zhang W."/>
            <person name="Yang X."/>
            <person name="Jeffery I.B."/>
            <person name="Cooney J.C."/>
            <person name="Kagawa T.F."/>
            <person name="Liu W."/>
            <person name="Song Y."/>
            <person name="Salvetti E."/>
            <person name="Wrobel A."/>
            <person name="Rasinkangas P."/>
            <person name="Parkhill J."/>
            <person name="Rea M.C."/>
            <person name="O'Sullivan O."/>
            <person name="Ritari J."/>
            <person name="Douillard F.P."/>
            <person name="Paul Ross R."/>
            <person name="Yang R."/>
            <person name="Briner A.E."/>
            <person name="Felis G.E."/>
            <person name="de Vos W.M."/>
            <person name="Barrangou R."/>
            <person name="Klaenhammer T.R."/>
            <person name="Caufield P.W."/>
            <person name="Cui Y."/>
            <person name="Zhang H."/>
            <person name="O'Toole P.W."/>
        </authorList>
    </citation>
    <scope>NUCLEOTIDE SEQUENCE [LARGE SCALE GENOMIC DNA]</scope>
    <source>
        <strain evidence="1 2">DSM 21115</strain>
    </source>
</reference>
<accession>A0A0R2NIB5</accession>
<comment type="caution">
    <text evidence="1">The sequence shown here is derived from an EMBL/GenBank/DDBJ whole genome shotgun (WGS) entry which is preliminary data.</text>
</comment>
<organism evidence="1 2">
    <name type="scientific">Lactiplantibacillus fabifermentans DSM 21115</name>
    <dbReference type="NCBI Taxonomy" id="1413187"/>
    <lineage>
        <taxon>Bacteria</taxon>
        <taxon>Bacillati</taxon>
        <taxon>Bacillota</taxon>
        <taxon>Bacilli</taxon>
        <taxon>Lactobacillales</taxon>
        <taxon>Lactobacillaceae</taxon>
        <taxon>Lactiplantibacillus</taxon>
    </lineage>
</organism>
<gene>
    <name evidence="1" type="ORF">DY78_GL001407</name>
</gene>
<dbReference type="Proteomes" id="UP000050920">
    <property type="component" value="Unassembled WGS sequence"/>
</dbReference>
<dbReference type="AlphaFoldDB" id="A0A0R2NIB5"/>
<keyword evidence="2" id="KW-1185">Reference proteome</keyword>
<proteinExistence type="predicted"/>
<evidence type="ECO:0000313" key="1">
    <source>
        <dbReference type="EMBL" id="KRO25052.1"/>
    </source>
</evidence>
<dbReference type="EMBL" id="AYGX02000155">
    <property type="protein sequence ID" value="KRO25052.1"/>
    <property type="molecule type" value="Genomic_DNA"/>
</dbReference>
<protein>
    <submittedName>
        <fullName evidence="1">Uncharacterized protein</fullName>
    </submittedName>
</protein>
<name>A0A0R2NIB5_9LACO</name>
<sequence length="68" mass="7301">MPKMDEKVGHATFSSIFGLVSDSFVITFGEVTCDEGAGMNKLIKNITLTAGKIVISLSYQVTEAMTAR</sequence>